<accession>A0A5S5DTJ6</accession>
<organism evidence="1 2">
    <name type="scientific">Tenacibaculum adriaticum</name>
    <dbReference type="NCBI Taxonomy" id="413713"/>
    <lineage>
        <taxon>Bacteria</taxon>
        <taxon>Pseudomonadati</taxon>
        <taxon>Bacteroidota</taxon>
        <taxon>Flavobacteriia</taxon>
        <taxon>Flavobacteriales</taxon>
        <taxon>Flavobacteriaceae</taxon>
        <taxon>Tenacibaculum</taxon>
    </lineage>
</organism>
<keyword evidence="2" id="KW-1185">Reference proteome</keyword>
<reference evidence="1 2" key="1">
    <citation type="submission" date="2019-07" db="EMBL/GenBank/DDBJ databases">
        <title>Genomic Encyclopedia of Type Strains, Phase IV (KMG-IV): sequencing the most valuable type-strain genomes for metagenomic binning, comparative biology and taxonomic classification.</title>
        <authorList>
            <person name="Goeker M."/>
        </authorList>
    </citation>
    <scope>NUCLEOTIDE SEQUENCE [LARGE SCALE GENOMIC DNA]</scope>
    <source>
        <strain evidence="1 2">DSM 18961</strain>
    </source>
</reference>
<dbReference type="AlphaFoldDB" id="A0A5S5DTJ6"/>
<sequence length="30" mass="3432">MLNPFDLTYFKNFINSINSVFTTNSANGFN</sequence>
<proteinExistence type="predicted"/>
<dbReference type="EMBL" id="VNIA01000003">
    <property type="protein sequence ID" value="TYP97979.1"/>
    <property type="molecule type" value="Genomic_DNA"/>
</dbReference>
<evidence type="ECO:0000313" key="2">
    <source>
        <dbReference type="Proteomes" id="UP000323136"/>
    </source>
</evidence>
<protein>
    <submittedName>
        <fullName evidence="1">Uncharacterized protein</fullName>
    </submittedName>
</protein>
<gene>
    <name evidence="1" type="ORF">C7447_103146</name>
</gene>
<name>A0A5S5DTJ6_9FLAO</name>
<comment type="caution">
    <text evidence="1">The sequence shown here is derived from an EMBL/GenBank/DDBJ whole genome shotgun (WGS) entry which is preliminary data.</text>
</comment>
<evidence type="ECO:0000313" key="1">
    <source>
        <dbReference type="EMBL" id="TYP97979.1"/>
    </source>
</evidence>
<dbReference type="Proteomes" id="UP000323136">
    <property type="component" value="Unassembled WGS sequence"/>
</dbReference>